<dbReference type="PANTHER" id="PTHR13778:SF47">
    <property type="entry name" value="LIPOPOLYSACCHARIDE 1,3-GALACTOSYLTRANSFERASE"/>
    <property type="match status" value="1"/>
</dbReference>
<dbReference type="Proteomes" id="UP000188551">
    <property type="component" value="Unassembled WGS sequence"/>
</dbReference>
<sequence length="293" mass="33125">MAWNEPRPALPAIVCAVDDNFELPARVALQSLAAAHEECLDDLRVVILYDTLSSDAQTRLRVHGDRLGLKLELVESPPVDPRFPVLRRYTAAIYLRLNVHHVLADESRVLYLDSDLVILDDLRELLTLPMDGHAIGAVRDSARPTMSRGGALPSWGQGEFPPEREYFNSGVLLLDLDECRATGVLDRAGDILLREPEVARFPDQDALNWSAADDWLRLDRKWNTFAMSIMASRDDYVHVAEDLVSLDSLVRAERTASILHFSGRDKPWQDTCPPSWSRDRYREFLRAVEGAVR</sequence>
<dbReference type="GO" id="GO:0016757">
    <property type="term" value="F:glycosyltransferase activity"/>
    <property type="evidence" value="ECO:0007669"/>
    <property type="project" value="UniProtKB-KW"/>
</dbReference>
<evidence type="ECO:0000256" key="3">
    <source>
        <dbReference type="ARBA" id="ARBA00022723"/>
    </source>
</evidence>
<dbReference type="PATRIC" id="fig|1238180.3.peg.1606"/>
<gene>
    <name evidence="5" type="ORF">B0293_04030</name>
    <name evidence="4" type="ORF">C791_0248</name>
</gene>
<accession>M2P0S2</accession>
<reference evidence="5 7" key="2">
    <citation type="submission" date="2017-02" db="EMBL/GenBank/DDBJ databases">
        <title>Amycolatopsis azurea DSM 43854 draft genome.</title>
        <authorList>
            <person name="Mayilraj S."/>
        </authorList>
    </citation>
    <scope>NUCLEOTIDE SEQUENCE [LARGE SCALE GENOMIC DNA]</scope>
    <source>
        <strain evidence="5 7">DSM 43854</strain>
    </source>
</reference>
<evidence type="ECO:0000313" key="6">
    <source>
        <dbReference type="Proteomes" id="UP000014137"/>
    </source>
</evidence>
<dbReference type="InterPro" id="IPR002495">
    <property type="entry name" value="Glyco_trans_8"/>
</dbReference>
<dbReference type="CDD" id="cd04194">
    <property type="entry name" value="GT8_A4GalT_like"/>
    <property type="match status" value="1"/>
</dbReference>
<dbReference type="OrthoDB" id="5672604at2"/>
<keyword evidence="7" id="KW-1185">Reference proteome</keyword>
<evidence type="ECO:0000256" key="1">
    <source>
        <dbReference type="ARBA" id="ARBA00022676"/>
    </source>
</evidence>
<dbReference type="Gene3D" id="3.90.550.10">
    <property type="entry name" value="Spore Coat Polysaccharide Biosynthesis Protein SpsA, Chain A"/>
    <property type="match status" value="1"/>
</dbReference>
<keyword evidence="1" id="KW-0328">Glycosyltransferase</keyword>
<reference evidence="4 6" key="1">
    <citation type="submission" date="2012-10" db="EMBL/GenBank/DDBJ databases">
        <title>Genome assembly of Amycolatopsis azurea DSM 43854.</title>
        <authorList>
            <person name="Khatri I."/>
            <person name="Kaur I."/>
            <person name="Subramanian S."/>
            <person name="Mayilraj S."/>
        </authorList>
    </citation>
    <scope>NUCLEOTIDE SEQUENCE [LARGE SCALE GENOMIC DNA]</scope>
    <source>
        <strain evidence="4 6">DSM 43854</strain>
    </source>
</reference>
<keyword evidence="3" id="KW-0479">Metal-binding</keyword>
<dbReference type="Pfam" id="PF01501">
    <property type="entry name" value="Glyco_transf_8"/>
    <property type="match status" value="1"/>
</dbReference>
<evidence type="ECO:0000313" key="5">
    <source>
        <dbReference type="EMBL" id="OOC08059.1"/>
    </source>
</evidence>
<keyword evidence="2 4" id="KW-0808">Transferase</keyword>
<dbReference type="PANTHER" id="PTHR13778">
    <property type="entry name" value="GLYCOSYLTRANSFERASE 8 DOMAIN-CONTAINING PROTEIN"/>
    <property type="match status" value="1"/>
</dbReference>
<dbReference type="InterPro" id="IPR029044">
    <property type="entry name" value="Nucleotide-diphossugar_trans"/>
</dbReference>
<proteinExistence type="predicted"/>
<dbReference type="AlphaFoldDB" id="M2P0S2"/>
<dbReference type="GO" id="GO:0046872">
    <property type="term" value="F:metal ion binding"/>
    <property type="evidence" value="ECO:0007669"/>
    <property type="project" value="UniProtKB-KW"/>
</dbReference>
<evidence type="ECO:0000313" key="7">
    <source>
        <dbReference type="Proteomes" id="UP000188551"/>
    </source>
</evidence>
<name>M2P0S2_9PSEU</name>
<organism evidence="4 6">
    <name type="scientific">Amycolatopsis azurea DSM 43854</name>
    <dbReference type="NCBI Taxonomy" id="1238180"/>
    <lineage>
        <taxon>Bacteria</taxon>
        <taxon>Bacillati</taxon>
        <taxon>Actinomycetota</taxon>
        <taxon>Actinomycetes</taxon>
        <taxon>Pseudonocardiales</taxon>
        <taxon>Pseudonocardiaceae</taxon>
        <taxon>Amycolatopsis</taxon>
    </lineage>
</organism>
<dbReference type="Proteomes" id="UP000014137">
    <property type="component" value="Unassembled WGS sequence"/>
</dbReference>
<comment type="caution">
    <text evidence="4">The sequence shown here is derived from an EMBL/GenBank/DDBJ whole genome shotgun (WGS) entry which is preliminary data.</text>
</comment>
<evidence type="ECO:0000313" key="4">
    <source>
        <dbReference type="EMBL" id="EMD28624.1"/>
    </source>
</evidence>
<evidence type="ECO:0000256" key="2">
    <source>
        <dbReference type="ARBA" id="ARBA00022679"/>
    </source>
</evidence>
<dbReference type="InterPro" id="IPR050748">
    <property type="entry name" value="Glycosyltrans_8_dom-fam"/>
</dbReference>
<dbReference type="SUPFAM" id="SSF53448">
    <property type="entry name" value="Nucleotide-diphospho-sugar transferases"/>
    <property type="match status" value="1"/>
</dbReference>
<dbReference type="EMBL" id="ANMG01000010">
    <property type="protein sequence ID" value="EMD28624.1"/>
    <property type="molecule type" value="Genomic_DNA"/>
</dbReference>
<protein>
    <submittedName>
        <fullName evidence="4">Glycosyl transferase, family 8</fullName>
    </submittedName>
</protein>
<dbReference type="EMBL" id="MUXN01000002">
    <property type="protein sequence ID" value="OOC08059.1"/>
    <property type="molecule type" value="Genomic_DNA"/>
</dbReference>
<dbReference type="RefSeq" id="WP_005152963.1">
    <property type="nucleotide sequence ID" value="NZ_ANMG01000010.1"/>
</dbReference>